<keyword evidence="1" id="KW-1133">Transmembrane helix</keyword>
<reference evidence="3 4" key="1">
    <citation type="submission" date="2021-09" db="EMBL/GenBank/DDBJ databases">
        <title>Genomic insights and catalytic innovation underlie evolution of tropane alkaloids biosynthesis.</title>
        <authorList>
            <person name="Wang Y.-J."/>
            <person name="Tian T."/>
            <person name="Huang J.-P."/>
            <person name="Huang S.-X."/>
        </authorList>
    </citation>
    <scope>NUCLEOTIDE SEQUENCE [LARGE SCALE GENOMIC DNA]</scope>
    <source>
        <strain evidence="3">KIB-2018</strain>
        <tissue evidence="3">Leaf</tissue>
    </source>
</reference>
<dbReference type="Pfam" id="PF14364">
    <property type="entry name" value="DUF4408"/>
    <property type="match status" value="1"/>
</dbReference>
<dbReference type="PANTHER" id="PTHR35762">
    <property type="entry name" value="TRANSMEMBRANE PROTEIN"/>
    <property type="match status" value="1"/>
</dbReference>
<accession>A0AAV8SJX6</accession>
<comment type="caution">
    <text evidence="3">The sequence shown here is derived from an EMBL/GenBank/DDBJ whole genome shotgun (WGS) entry which is preliminary data.</text>
</comment>
<keyword evidence="1" id="KW-0812">Transmembrane</keyword>
<feature type="transmembrane region" description="Helical" evidence="1">
    <location>
        <begin position="20"/>
        <end position="44"/>
    </location>
</feature>
<dbReference type="EMBL" id="JAIWQS010000010">
    <property type="protein sequence ID" value="KAJ8752586.1"/>
    <property type="molecule type" value="Genomic_DNA"/>
</dbReference>
<proteinExistence type="predicted"/>
<dbReference type="Proteomes" id="UP001159364">
    <property type="component" value="Linkage Group LG10"/>
</dbReference>
<sequence>MDLTLFQAIQASKSSKKHQVLGKIFLSCITVLTCTLLCSIPFWFPSLVSSLKIFFCTFVPRITPVLLGPKALFVVGNLIIIALIGESKFLAPSPSSATNLYYDEFINRKRSFQSASAVAEEKKDTELESSRNYERGGNLEGKIREKGKNFKVVDKEGIDGEDAIGLPTEELKKRADDFIAKVNRQRKLEARLLVRSSA</sequence>
<dbReference type="AlphaFoldDB" id="A0AAV8SJX6"/>
<evidence type="ECO:0000313" key="4">
    <source>
        <dbReference type="Proteomes" id="UP001159364"/>
    </source>
</evidence>
<dbReference type="InterPro" id="IPR025520">
    <property type="entry name" value="DUF4408"/>
</dbReference>
<organism evidence="3 4">
    <name type="scientific">Erythroxylum novogranatense</name>
    <dbReference type="NCBI Taxonomy" id="1862640"/>
    <lineage>
        <taxon>Eukaryota</taxon>
        <taxon>Viridiplantae</taxon>
        <taxon>Streptophyta</taxon>
        <taxon>Embryophyta</taxon>
        <taxon>Tracheophyta</taxon>
        <taxon>Spermatophyta</taxon>
        <taxon>Magnoliopsida</taxon>
        <taxon>eudicotyledons</taxon>
        <taxon>Gunneridae</taxon>
        <taxon>Pentapetalae</taxon>
        <taxon>rosids</taxon>
        <taxon>fabids</taxon>
        <taxon>Malpighiales</taxon>
        <taxon>Erythroxylaceae</taxon>
        <taxon>Erythroxylum</taxon>
    </lineage>
</organism>
<keyword evidence="1" id="KW-0472">Membrane</keyword>
<evidence type="ECO:0000259" key="2">
    <source>
        <dbReference type="Pfam" id="PF14364"/>
    </source>
</evidence>
<feature type="transmembrane region" description="Helical" evidence="1">
    <location>
        <begin position="64"/>
        <end position="85"/>
    </location>
</feature>
<gene>
    <name evidence="3" type="ORF">K2173_005475</name>
</gene>
<protein>
    <recommendedName>
        <fullName evidence="2">DUF4408 domain-containing protein</fullName>
    </recommendedName>
</protein>
<feature type="domain" description="DUF4408" evidence="2">
    <location>
        <begin position="45"/>
        <end position="89"/>
    </location>
</feature>
<keyword evidence="4" id="KW-1185">Reference proteome</keyword>
<dbReference type="PANTHER" id="PTHR35762:SF2">
    <property type="entry name" value="TRANSMEMBRANE PROTEIN"/>
    <property type="match status" value="1"/>
</dbReference>
<evidence type="ECO:0000256" key="1">
    <source>
        <dbReference type="SAM" id="Phobius"/>
    </source>
</evidence>
<name>A0AAV8SJX6_9ROSI</name>
<evidence type="ECO:0000313" key="3">
    <source>
        <dbReference type="EMBL" id="KAJ8752586.1"/>
    </source>
</evidence>